<dbReference type="EMBL" id="SPLM01000038">
    <property type="protein sequence ID" value="TMW65004.1"/>
    <property type="molecule type" value="Genomic_DNA"/>
</dbReference>
<evidence type="ECO:0000256" key="1">
    <source>
        <dbReference type="ARBA" id="ARBA00022729"/>
    </source>
</evidence>
<evidence type="ECO:0000313" key="4">
    <source>
        <dbReference type="Proteomes" id="UP000794436"/>
    </source>
</evidence>
<dbReference type="Pfam" id="PF10342">
    <property type="entry name" value="Kre9_KNH"/>
    <property type="match status" value="1"/>
</dbReference>
<proteinExistence type="predicted"/>
<evidence type="ECO:0000313" key="3">
    <source>
        <dbReference type="EMBL" id="TMW65004.1"/>
    </source>
</evidence>
<dbReference type="Proteomes" id="UP000794436">
    <property type="component" value="Unassembled WGS sequence"/>
</dbReference>
<comment type="caution">
    <text evidence="3">The sequence shown here is derived from an EMBL/GenBank/DDBJ whole genome shotgun (WGS) entry which is preliminary data.</text>
</comment>
<dbReference type="OrthoDB" id="2413528at2759"/>
<dbReference type="AlphaFoldDB" id="A0A8K1CK31"/>
<evidence type="ECO:0000259" key="2">
    <source>
        <dbReference type="Pfam" id="PF10342"/>
    </source>
</evidence>
<accession>A0A8K1CK31</accession>
<sequence>MVDCRTAPPIVQNAYRRSMDAILHETMGAIDIRPTATTSPKSFADTDNMNQVLKTPCPGRHTFDALPSTMCEYARQAMDEVGSQSLPPHTGSSHVHHLRVYGRTCEADAEIGEREQAGDAFVDVTAPSRPTVWTRGKPALIEWQVVDSAVASVRIELMEQGSCATTIIATEAPNTGSFSYSKVPWGMECGSNYLLRISSSTDPSRYMTTAFFSISSAP</sequence>
<dbReference type="InterPro" id="IPR018466">
    <property type="entry name" value="Kre9/Knh1-like_N"/>
</dbReference>
<gene>
    <name evidence="3" type="ORF">Poli38472_009171</name>
</gene>
<name>A0A8K1CK31_PYTOL</name>
<keyword evidence="4" id="KW-1185">Reference proteome</keyword>
<organism evidence="3 4">
    <name type="scientific">Pythium oligandrum</name>
    <name type="common">Mycoparasitic fungus</name>
    <dbReference type="NCBI Taxonomy" id="41045"/>
    <lineage>
        <taxon>Eukaryota</taxon>
        <taxon>Sar</taxon>
        <taxon>Stramenopiles</taxon>
        <taxon>Oomycota</taxon>
        <taxon>Peronosporomycetes</taxon>
        <taxon>Pythiales</taxon>
        <taxon>Pythiaceae</taxon>
        <taxon>Pythium</taxon>
    </lineage>
</organism>
<reference evidence="3" key="1">
    <citation type="submission" date="2019-03" db="EMBL/GenBank/DDBJ databases">
        <title>Long read genome sequence of the mycoparasitic Pythium oligandrum ATCC 38472 isolated from sugarbeet rhizosphere.</title>
        <authorList>
            <person name="Gaulin E."/>
        </authorList>
    </citation>
    <scope>NUCLEOTIDE SEQUENCE</scope>
    <source>
        <strain evidence="3">ATCC 38472_TT</strain>
    </source>
</reference>
<feature type="domain" description="Yeast cell wall synthesis Kre9/Knh1-like N-terminal" evidence="2">
    <location>
        <begin position="127"/>
        <end position="214"/>
    </location>
</feature>
<keyword evidence="1" id="KW-0732">Signal</keyword>
<protein>
    <recommendedName>
        <fullName evidence="2">Yeast cell wall synthesis Kre9/Knh1-like N-terminal domain-containing protein</fullName>
    </recommendedName>
</protein>